<keyword evidence="10" id="KW-1133">Transmembrane helix</keyword>
<dbReference type="AlphaFoldDB" id="A0A210PTI5"/>
<dbReference type="PANTHER" id="PTHR10339:SF19">
    <property type="entry name" value="GPI-LINKED NAD(P)(+)--ARGININE ADP-RIBOSYLTRANSFERASE 1"/>
    <property type="match status" value="1"/>
</dbReference>
<keyword evidence="4" id="KW-0548">Nucleotidyltransferase</keyword>
<keyword evidence="2 9" id="KW-0328">Glycosyltransferase</keyword>
<comment type="similarity">
    <text evidence="1 9">Belongs to the Arg-specific ADP-ribosyltransferase family.</text>
</comment>
<protein>
    <recommendedName>
        <fullName evidence="9">NAD(P)(+)--arginine ADP-ribosyltransferase</fullName>
        <ecNumber evidence="9">2.4.2.31</ecNumber>
    </recommendedName>
    <alternativeName>
        <fullName evidence="9">Mono(ADP-ribosyl)transferase</fullName>
    </alternativeName>
</protein>
<sequence>MKTSVGVRNIRRAANIVKRSATTPTFETDTVGKDLQKKGNDILLSTLRRYGEEFLDTASNGREFKDVMADIYKLAEMKWTLQKNIIVESLPKSYTKAADFIRNTFSLEAFYNQTVYVYTTRLIYREFNAALREYRTNSETPFGPYALVLNVVVSKWTALTAYQGKTYRGVNFTTDEYTVNTIFSWTAFTSSSENILQGCEFAHKALFVIDNSAVSNWRPKNVEGLSDYTHEQERLYPMSAMFKVTMVTLGACNKPELRVIHLSLQSEDDPDKANNGRKVRGGTAFAAVIAVIAVVVVYIIA</sequence>
<dbReference type="InterPro" id="IPR000768">
    <property type="entry name" value="ART"/>
</dbReference>
<reference evidence="11 12" key="1">
    <citation type="journal article" date="2017" name="Nat. Ecol. Evol.">
        <title>Scallop genome provides insights into evolution of bilaterian karyotype and development.</title>
        <authorList>
            <person name="Wang S."/>
            <person name="Zhang J."/>
            <person name="Jiao W."/>
            <person name="Li J."/>
            <person name="Xun X."/>
            <person name="Sun Y."/>
            <person name="Guo X."/>
            <person name="Huan P."/>
            <person name="Dong B."/>
            <person name="Zhang L."/>
            <person name="Hu X."/>
            <person name="Sun X."/>
            <person name="Wang J."/>
            <person name="Zhao C."/>
            <person name="Wang Y."/>
            <person name="Wang D."/>
            <person name="Huang X."/>
            <person name="Wang R."/>
            <person name="Lv J."/>
            <person name="Li Y."/>
            <person name="Zhang Z."/>
            <person name="Liu B."/>
            <person name="Lu W."/>
            <person name="Hui Y."/>
            <person name="Liang J."/>
            <person name="Zhou Z."/>
            <person name="Hou R."/>
            <person name="Li X."/>
            <person name="Liu Y."/>
            <person name="Li H."/>
            <person name="Ning X."/>
            <person name="Lin Y."/>
            <person name="Zhao L."/>
            <person name="Xing Q."/>
            <person name="Dou J."/>
            <person name="Li Y."/>
            <person name="Mao J."/>
            <person name="Guo H."/>
            <person name="Dou H."/>
            <person name="Li T."/>
            <person name="Mu C."/>
            <person name="Jiang W."/>
            <person name="Fu Q."/>
            <person name="Fu X."/>
            <person name="Miao Y."/>
            <person name="Liu J."/>
            <person name="Yu Q."/>
            <person name="Li R."/>
            <person name="Liao H."/>
            <person name="Li X."/>
            <person name="Kong Y."/>
            <person name="Jiang Z."/>
            <person name="Chourrout D."/>
            <person name="Li R."/>
            <person name="Bao Z."/>
        </authorList>
    </citation>
    <scope>NUCLEOTIDE SEQUENCE [LARGE SCALE GENOMIC DNA]</scope>
    <source>
        <strain evidence="11 12">PY_sf001</strain>
    </source>
</reference>
<dbReference type="GO" id="GO:0016779">
    <property type="term" value="F:nucleotidyltransferase activity"/>
    <property type="evidence" value="ECO:0007669"/>
    <property type="project" value="UniProtKB-KW"/>
</dbReference>
<keyword evidence="10" id="KW-0812">Transmembrane</keyword>
<dbReference type="Gene3D" id="3.90.176.10">
    <property type="entry name" value="Toxin ADP-ribosyltransferase, Chain A, domain 1"/>
    <property type="match status" value="1"/>
</dbReference>
<dbReference type="GO" id="GO:0106274">
    <property type="term" value="F:NAD+-protein-arginine ADP-ribosyltransferase activity"/>
    <property type="evidence" value="ECO:0007669"/>
    <property type="project" value="UniProtKB-EC"/>
</dbReference>
<evidence type="ECO:0000256" key="4">
    <source>
        <dbReference type="ARBA" id="ARBA00022695"/>
    </source>
</evidence>
<dbReference type="Pfam" id="PF01129">
    <property type="entry name" value="ART"/>
    <property type="match status" value="1"/>
</dbReference>
<dbReference type="SUPFAM" id="SSF56399">
    <property type="entry name" value="ADP-ribosylation"/>
    <property type="match status" value="1"/>
</dbReference>
<keyword evidence="3 9" id="KW-0808">Transferase</keyword>
<evidence type="ECO:0000256" key="10">
    <source>
        <dbReference type="SAM" id="Phobius"/>
    </source>
</evidence>
<proteinExistence type="inferred from homology"/>
<dbReference type="PROSITE" id="PS51996">
    <property type="entry name" value="TR_MART"/>
    <property type="match status" value="1"/>
</dbReference>
<dbReference type="PANTHER" id="PTHR10339">
    <property type="entry name" value="ADP-RIBOSYLTRANSFERASE"/>
    <property type="match status" value="1"/>
</dbReference>
<dbReference type="GO" id="GO:0003950">
    <property type="term" value="F:NAD+ poly-ADP-ribosyltransferase activity"/>
    <property type="evidence" value="ECO:0007669"/>
    <property type="project" value="TreeGrafter"/>
</dbReference>
<evidence type="ECO:0000256" key="3">
    <source>
        <dbReference type="ARBA" id="ARBA00022679"/>
    </source>
</evidence>
<evidence type="ECO:0000256" key="7">
    <source>
        <dbReference type="ARBA" id="ARBA00023157"/>
    </source>
</evidence>
<evidence type="ECO:0000256" key="6">
    <source>
        <dbReference type="ARBA" id="ARBA00023027"/>
    </source>
</evidence>
<evidence type="ECO:0000256" key="5">
    <source>
        <dbReference type="ARBA" id="ARBA00022729"/>
    </source>
</evidence>
<feature type="transmembrane region" description="Helical" evidence="10">
    <location>
        <begin position="282"/>
        <end position="300"/>
    </location>
</feature>
<evidence type="ECO:0000256" key="1">
    <source>
        <dbReference type="ARBA" id="ARBA00009558"/>
    </source>
</evidence>
<gene>
    <name evidence="11" type="ORF">KP79_PYT22879</name>
</gene>
<evidence type="ECO:0000256" key="9">
    <source>
        <dbReference type="RuleBase" id="RU361228"/>
    </source>
</evidence>
<keyword evidence="9" id="KW-0521">NADP</keyword>
<keyword evidence="12" id="KW-1185">Reference proteome</keyword>
<name>A0A210PTI5_MIZYE</name>
<evidence type="ECO:0000256" key="2">
    <source>
        <dbReference type="ARBA" id="ARBA00022676"/>
    </source>
</evidence>
<keyword evidence="6 9" id="KW-0520">NAD</keyword>
<keyword evidence="7" id="KW-1015">Disulfide bond</keyword>
<evidence type="ECO:0000313" key="11">
    <source>
        <dbReference type="EMBL" id="OWF39798.1"/>
    </source>
</evidence>
<accession>A0A210PTI5</accession>
<dbReference type="EC" id="2.4.2.31" evidence="9"/>
<evidence type="ECO:0000313" key="12">
    <source>
        <dbReference type="Proteomes" id="UP000242188"/>
    </source>
</evidence>
<keyword evidence="5" id="KW-0732">Signal</keyword>
<organism evidence="11 12">
    <name type="scientific">Mizuhopecten yessoensis</name>
    <name type="common">Japanese scallop</name>
    <name type="synonym">Patinopecten yessoensis</name>
    <dbReference type="NCBI Taxonomy" id="6573"/>
    <lineage>
        <taxon>Eukaryota</taxon>
        <taxon>Metazoa</taxon>
        <taxon>Spiralia</taxon>
        <taxon>Lophotrochozoa</taxon>
        <taxon>Mollusca</taxon>
        <taxon>Bivalvia</taxon>
        <taxon>Autobranchia</taxon>
        <taxon>Pteriomorphia</taxon>
        <taxon>Pectinida</taxon>
        <taxon>Pectinoidea</taxon>
        <taxon>Pectinidae</taxon>
        <taxon>Mizuhopecten</taxon>
    </lineage>
</organism>
<comment type="caution">
    <text evidence="11">The sequence shown here is derived from an EMBL/GenBank/DDBJ whole genome shotgun (WGS) entry which is preliminary data.</text>
</comment>
<evidence type="ECO:0000256" key="8">
    <source>
        <dbReference type="ARBA" id="ARBA00047597"/>
    </source>
</evidence>
<comment type="catalytic activity">
    <reaction evidence="8 9">
        <text>L-arginyl-[protein] + NAD(+) = N(omega)-(ADP-D-ribosyl)-L-arginyl-[protein] + nicotinamide + H(+)</text>
        <dbReference type="Rhea" id="RHEA:19149"/>
        <dbReference type="Rhea" id="RHEA-COMP:10532"/>
        <dbReference type="Rhea" id="RHEA-COMP:15087"/>
        <dbReference type="ChEBI" id="CHEBI:15378"/>
        <dbReference type="ChEBI" id="CHEBI:17154"/>
        <dbReference type="ChEBI" id="CHEBI:29965"/>
        <dbReference type="ChEBI" id="CHEBI:57540"/>
        <dbReference type="ChEBI" id="CHEBI:142554"/>
        <dbReference type="EC" id="2.4.2.31"/>
    </reaction>
</comment>
<keyword evidence="10" id="KW-0472">Membrane</keyword>
<dbReference type="EMBL" id="NEDP02005508">
    <property type="protein sequence ID" value="OWF39798.1"/>
    <property type="molecule type" value="Genomic_DNA"/>
</dbReference>
<dbReference type="Proteomes" id="UP000242188">
    <property type="component" value="Unassembled WGS sequence"/>
</dbReference>
<dbReference type="InterPro" id="IPR050999">
    <property type="entry name" value="ADP-ribosyltransferase_ARG"/>
</dbReference>